<dbReference type="Gramene" id="Kaladp0061s0151.1.v1.1">
    <property type="protein sequence ID" value="Kaladp0061s0151.1.v1.1"/>
    <property type="gene ID" value="Kaladp0061s0151.v1.1"/>
</dbReference>
<evidence type="ECO:0000256" key="1">
    <source>
        <dbReference type="ARBA" id="ARBA00022481"/>
    </source>
</evidence>
<keyword evidence="9" id="KW-1185">Reference proteome</keyword>
<dbReference type="Proteomes" id="UP000594263">
    <property type="component" value="Unplaced"/>
</dbReference>
<dbReference type="GO" id="GO:0046872">
    <property type="term" value="F:metal ion binding"/>
    <property type="evidence" value="ECO:0007669"/>
    <property type="project" value="UniProtKB-KW"/>
</dbReference>
<comment type="similarity">
    <text evidence="5">Belongs to the HIPP family.</text>
</comment>
<dbReference type="CDD" id="cd00371">
    <property type="entry name" value="HMA"/>
    <property type="match status" value="1"/>
</dbReference>
<dbReference type="Pfam" id="PF00403">
    <property type="entry name" value="HMA"/>
    <property type="match status" value="1"/>
</dbReference>
<feature type="compositionally biased region" description="Basic and acidic residues" evidence="6">
    <location>
        <begin position="81"/>
        <end position="107"/>
    </location>
</feature>
<evidence type="ECO:0000256" key="5">
    <source>
        <dbReference type="ARBA" id="ARBA00024045"/>
    </source>
</evidence>
<protein>
    <recommendedName>
        <fullName evidence="7">HMA domain-containing protein</fullName>
    </recommendedName>
</protein>
<reference evidence="8" key="1">
    <citation type="submission" date="2021-01" db="UniProtKB">
        <authorList>
            <consortium name="EnsemblPlants"/>
        </authorList>
    </citation>
    <scope>IDENTIFICATION</scope>
</reference>
<accession>A0A7N0UF33</accession>
<keyword evidence="1" id="KW-0488">Methylation</keyword>
<dbReference type="InterPro" id="IPR006121">
    <property type="entry name" value="HMA_dom"/>
</dbReference>
<dbReference type="OMA" id="PNPYCAS"/>
<name>A0A7N0UF33_KALFE</name>
<sequence length="135" mass="14903">MVVQKTVLKVDLSCDKCRKKLLKAVTGLEGVDKIELDTAKETITVTGTADPYEIIIRARKAGRYAQVVTIGPPPAPAAPAKKPEEKKDDSKPEDKKMDGKKDDKKTDTPTIICHHPHYVYNVMPVEEPYASCSIL</sequence>
<dbReference type="Gene3D" id="3.30.70.100">
    <property type="match status" value="1"/>
</dbReference>
<keyword evidence="3" id="KW-0449">Lipoprotein</keyword>
<feature type="domain" description="HMA" evidence="7">
    <location>
        <begin position="3"/>
        <end position="66"/>
    </location>
</feature>
<dbReference type="PANTHER" id="PTHR45811:SF13">
    <property type="entry name" value="OS04G0661100 PROTEIN"/>
    <property type="match status" value="1"/>
</dbReference>
<dbReference type="PROSITE" id="PS50846">
    <property type="entry name" value="HMA_2"/>
    <property type="match status" value="1"/>
</dbReference>
<evidence type="ECO:0000256" key="4">
    <source>
        <dbReference type="ARBA" id="ARBA00023289"/>
    </source>
</evidence>
<evidence type="ECO:0000256" key="3">
    <source>
        <dbReference type="ARBA" id="ARBA00023288"/>
    </source>
</evidence>
<dbReference type="InterPro" id="IPR051863">
    <property type="entry name" value="HIPP"/>
</dbReference>
<keyword evidence="4" id="KW-0636">Prenylation</keyword>
<evidence type="ECO:0000259" key="7">
    <source>
        <dbReference type="PROSITE" id="PS50846"/>
    </source>
</evidence>
<feature type="region of interest" description="Disordered" evidence="6">
    <location>
        <begin position="68"/>
        <end position="110"/>
    </location>
</feature>
<dbReference type="InterPro" id="IPR036163">
    <property type="entry name" value="HMA_dom_sf"/>
</dbReference>
<proteinExistence type="inferred from homology"/>
<organism evidence="8 9">
    <name type="scientific">Kalanchoe fedtschenkoi</name>
    <name type="common">Lavender scallops</name>
    <name type="synonym">South American air plant</name>
    <dbReference type="NCBI Taxonomy" id="63787"/>
    <lineage>
        <taxon>Eukaryota</taxon>
        <taxon>Viridiplantae</taxon>
        <taxon>Streptophyta</taxon>
        <taxon>Embryophyta</taxon>
        <taxon>Tracheophyta</taxon>
        <taxon>Spermatophyta</taxon>
        <taxon>Magnoliopsida</taxon>
        <taxon>eudicotyledons</taxon>
        <taxon>Gunneridae</taxon>
        <taxon>Pentapetalae</taxon>
        <taxon>Saxifragales</taxon>
        <taxon>Crassulaceae</taxon>
        <taxon>Kalanchoe</taxon>
    </lineage>
</organism>
<dbReference type="EnsemblPlants" id="Kaladp0061s0151.1.v1.1">
    <property type="protein sequence ID" value="Kaladp0061s0151.1.v1.1"/>
    <property type="gene ID" value="Kaladp0061s0151.v1.1"/>
</dbReference>
<evidence type="ECO:0000256" key="2">
    <source>
        <dbReference type="ARBA" id="ARBA00022723"/>
    </source>
</evidence>
<evidence type="ECO:0000313" key="8">
    <source>
        <dbReference type="EnsemblPlants" id="Kaladp0061s0151.1.v1.1"/>
    </source>
</evidence>
<dbReference type="AlphaFoldDB" id="A0A7N0UF33"/>
<evidence type="ECO:0000256" key="6">
    <source>
        <dbReference type="SAM" id="MobiDB-lite"/>
    </source>
</evidence>
<dbReference type="SUPFAM" id="SSF55008">
    <property type="entry name" value="HMA, heavy metal-associated domain"/>
    <property type="match status" value="1"/>
</dbReference>
<keyword evidence="2" id="KW-0479">Metal-binding</keyword>
<evidence type="ECO:0000313" key="9">
    <source>
        <dbReference type="Proteomes" id="UP000594263"/>
    </source>
</evidence>
<dbReference type="PANTHER" id="PTHR45811">
    <property type="entry name" value="COPPER TRANSPORT PROTEIN FAMILY-RELATED"/>
    <property type="match status" value="1"/>
</dbReference>